<evidence type="ECO:0000256" key="1">
    <source>
        <dbReference type="ARBA" id="ARBA00022490"/>
    </source>
</evidence>
<dbReference type="Gene3D" id="3.30.420.40">
    <property type="match status" value="2"/>
</dbReference>
<dbReference type="AlphaFoldDB" id="H4GIM0"/>
<evidence type="ECO:0000313" key="11">
    <source>
        <dbReference type="Proteomes" id="UP000004567"/>
    </source>
</evidence>
<dbReference type="GO" id="GO:0008233">
    <property type="term" value="F:peptidase activity"/>
    <property type="evidence" value="ECO:0007669"/>
    <property type="project" value="UniProtKB-KW"/>
</dbReference>
<keyword evidence="2 8" id="KW-0808">Transferase</keyword>
<evidence type="ECO:0000256" key="2">
    <source>
        <dbReference type="ARBA" id="ARBA00022679"/>
    </source>
</evidence>
<dbReference type="CDD" id="cd24133">
    <property type="entry name" value="ASKHA_NBD_TsaD_bac"/>
    <property type="match status" value="1"/>
</dbReference>
<feature type="binding site" evidence="8">
    <location>
        <begin position="137"/>
        <end position="141"/>
    </location>
    <ligand>
        <name>substrate</name>
    </ligand>
</feature>
<evidence type="ECO:0000256" key="6">
    <source>
        <dbReference type="ARBA" id="ARBA00023315"/>
    </source>
</evidence>
<feature type="binding site" evidence="8">
    <location>
        <position position="183"/>
    </location>
    <ligand>
        <name>substrate</name>
    </ligand>
</feature>
<dbReference type="EC" id="2.3.1.234" evidence="8"/>
<comment type="cofactor">
    <cofactor evidence="8">
        <name>Fe(2+)</name>
        <dbReference type="ChEBI" id="CHEBI:29033"/>
    </cofactor>
    <text evidence="8">Binds 1 Fe(2+) ion per subunit.</text>
</comment>
<dbReference type="RefSeq" id="WP_007121904.1">
    <property type="nucleotide sequence ID" value="NZ_AICN01000021.1"/>
</dbReference>
<dbReference type="Proteomes" id="UP000004567">
    <property type="component" value="Unassembled WGS sequence"/>
</dbReference>
<feature type="domain" description="Gcp-like" evidence="9">
    <location>
        <begin position="27"/>
        <end position="312"/>
    </location>
</feature>
<dbReference type="PROSITE" id="PS01016">
    <property type="entry name" value="GLYCOPROTEASE"/>
    <property type="match status" value="1"/>
</dbReference>
<dbReference type="GO" id="GO:0002949">
    <property type="term" value="P:tRNA threonylcarbamoyladenosine modification"/>
    <property type="evidence" value="ECO:0007669"/>
    <property type="project" value="UniProtKB-UniRule"/>
</dbReference>
<sequence>MAKQELILAFESSCDETSVAVVENGHKILSNIVATQIASHQRFGGVVPEVASRHHIEQITACINDALLEAQVTYDDLTAVAVTYGPGLVGSLLIGVTAAKAVAWAHHLPLVPVNHMAGHLYAARFEHEFSYPQMGLLVSGGHTELVYMAAPHEYQIIGETRDDAAGEAYDKIGRVMGIAYPAGKRVDEMALQGTDTFHFPRAMEKEDNLDFSFSGLKSAFINTVHNAQQRGKQLDDNDLAASFQASVVDVLVEKTIKALDQYPVKQLILAGGVAANRGLRSRLEKDLVKFHPEVDLLKAPLKLCGDNAAMIGAAAHIGYQYGDRADWSLNAQPGLSL</sequence>
<comment type="catalytic activity">
    <reaction evidence="7 8">
        <text>L-threonylcarbamoyladenylate + adenosine(37) in tRNA = N(6)-L-threonylcarbamoyladenosine(37) in tRNA + AMP + H(+)</text>
        <dbReference type="Rhea" id="RHEA:37059"/>
        <dbReference type="Rhea" id="RHEA-COMP:10162"/>
        <dbReference type="Rhea" id="RHEA-COMP:10163"/>
        <dbReference type="ChEBI" id="CHEBI:15378"/>
        <dbReference type="ChEBI" id="CHEBI:73682"/>
        <dbReference type="ChEBI" id="CHEBI:74411"/>
        <dbReference type="ChEBI" id="CHEBI:74418"/>
        <dbReference type="ChEBI" id="CHEBI:456215"/>
        <dbReference type="EC" id="2.3.1.234"/>
    </reaction>
</comment>
<dbReference type="NCBIfam" id="TIGR00329">
    <property type="entry name" value="gcp_kae1"/>
    <property type="match status" value="1"/>
</dbReference>
<dbReference type="HAMAP" id="MF_01445">
    <property type="entry name" value="TsaD"/>
    <property type="match status" value="1"/>
</dbReference>
<comment type="subcellular location">
    <subcellularLocation>
        <location evidence="8">Cytoplasm</location>
    </subcellularLocation>
</comment>
<feature type="binding site" evidence="8">
    <location>
        <position position="187"/>
    </location>
    <ligand>
        <name>substrate</name>
    </ligand>
</feature>
<dbReference type="InterPro" id="IPR043129">
    <property type="entry name" value="ATPase_NBD"/>
</dbReference>
<dbReference type="InterPro" id="IPR000905">
    <property type="entry name" value="Gcp-like_dom"/>
</dbReference>
<keyword evidence="10" id="KW-0645">Protease</keyword>
<evidence type="ECO:0000256" key="5">
    <source>
        <dbReference type="ARBA" id="ARBA00023004"/>
    </source>
</evidence>
<dbReference type="OrthoDB" id="9806197at2"/>
<dbReference type="NCBIfam" id="TIGR03723">
    <property type="entry name" value="T6A_TsaD_YgjD"/>
    <property type="match status" value="1"/>
</dbReference>
<keyword evidence="4 8" id="KW-0479">Metal-binding</keyword>
<dbReference type="InterPro" id="IPR022450">
    <property type="entry name" value="TsaD"/>
</dbReference>
<proteinExistence type="inferred from homology"/>
<comment type="caution">
    <text evidence="10">The sequence shown here is derived from an EMBL/GenBank/DDBJ whole genome shotgun (WGS) entry which is preliminary data.</text>
</comment>
<dbReference type="Pfam" id="PF00814">
    <property type="entry name" value="TsaD"/>
    <property type="match status" value="1"/>
</dbReference>
<feature type="binding site" evidence="8">
    <location>
        <position position="115"/>
    </location>
    <ligand>
        <name>Fe cation</name>
        <dbReference type="ChEBI" id="CHEBI:24875"/>
    </ligand>
</feature>
<dbReference type="PANTHER" id="PTHR11735">
    <property type="entry name" value="TRNA N6-ADENOSINE THREONYLCARBAMOYLTRANSFERASE"/>
    <property type="match status" value="1"/>
</dbReference>
<evidence type="ECO:0000256" key="3">
    <source>
        <dbReference type="ARBA" id="ARBA00022694"/>
    </source>
</evidence>
<gene>
    <name evidence="8" type="primary">tsaD</name>
    <name evidence="10" type="ORF">PS3_9162</name>
</gene>
<dbReference type="EMBL" id="AICN01000021">
    <property type="protein sequence ID" value="EHS87215.1"/>
    <property type="molecule type" value="Genomic_DNA"/>
</dbReference>
<dbReference type="InterPro" id="IPR017860">
    <property type="entry name" value="Peptidase_M22_CS"/>
</dbReference>
<feature type="binding site" evidence="8">
    <location>
        <position position="276"/>
    </location>
    <ligand>
        <name>substrate</name>
    </ligand>
</feature>
<comment type="function">
    <text evidence="8">Required for the formation of a threonylcarbamoyl group on adenosine at position 37 (t(6)A37) in tRNAs that read codons beginning with adenine. Is involved in the transfer of the threonylcarbamoyl moiety of threonylcarbamoyl-AMP (TC-AMP) to the N6 group of A37, together with TsaE and TsaB. TsaD likely plays a direct catalytic role in this reaction.</text>
</comment>
<name>H4GIM0_9LACO</name>
<dbReference type="STRING" id="1144300.PS3_9162"/>
<evidence type="ECO:0000256" key="8">
    <source>
        <dbReference type="HAMAP-Rule" id="MF_01445"/>
    </source>
</evidence>
<keyword evidence="5 8" id="KW-0408">Iron</keyword>
<dbReference type="GO" id="GO:0005506">
    <property type="term" value="F:iron ion binding"/>
    <property type="evidence" value="ECO:0007669"/>
    <property type="project" value="UniProtKB-UniRule"/>
</dbReference>
<comment type="similarity">
    <text evidence="8">Belongs to the KAE1 / TsaD family.</text>
</comment>
<feature type="binding site" evidence="8">
    <location>
        <position position="170"/>
    </location>
    <ligand>
        <name>substrate</name>
    </ligand>
</feature>
<dbReference type="PANTHER" id="PTHR11735:SF6">
    <property type="entry name" value="TRNA N6-ADENOSINE THREONYLCARBAMOYLTRANSFERASE, MITOCHONDRIAL"/>
    <property type="match status" value="1"/>
</dbReference>
<keyword evidence="6 8" id="KW-0012">Acyltransferase</keyword>
<protein>
    <recommendedName>
        <fullName evidence="8">tRNA N6-adenosine threonylcarbamoyltransferase</fullName>
        <ecNumber evidence="8">2.3.1.234</ecNumber>
    </recommendedName>
    <alternativeName>
        <fullName evidence="8">N6-L-threonylcarbamoyladenine synthase</fullName>
        <shortName evidence="8">t(6)A synthase</shortName>
    </alternativeName>
    <alternativeName>
        <fullName evidence="8">t(6)A37 threonylcarbamoyladenosine biosynthesis protein TsaD</fullName>
    </alternativeName>
    <alternativeName>
        <fullName evidence="8">tRNA threonylcarbamoyladenosine biosynthesis protein TsaD</fullName>
    </alternativeName>
</protein>
<dbReference type="FunFam" id="3.30.420.40:FF:000040">
    <property type="entry name" value="tRNA N6-adenosine threonylcarbamoyltransferase"/>
    <property type="match status" value="1"/>
</dbReference>
<dbReference type="InterPro" id="IPR017861">
    <property type="entry name" value="KAE1/TsaD"/>
</dbReference>
<keyword evidence="3 8" id="KW-0819">tRNA processing</keyword>
<dbReference type="GO" id="GO:0005737">
    <property type="term" value="C:cytoplasm"/>
    <property type="evidence" value="ECO:0007669"/>
    <property type="project" value="UniProtKB-SubCell"/>
</dbReference>
<dbReference type="PRINTS" id="PR00789">
    <property type="entry name" value="OSIALOPTASE"/>
</dbReference>
<dbReference type="PATRIC" id="fig|1144300.3.peg.433"/>
<dbReference type="GO" id="GO:0006508">
    <property type="term" value="P:proteolysis"/>
    <property type="evidence" value="ECO:0007669"/>
    <property type="project" value="UniProtKB-KW"/>
</dbReference>
<evidence type="ECO:0000256" key="7">
    <source>
        <dbReference type="ARBA" id="ARBA00048117"/>
    </source>
</evidence>
<organism evidence="10 11">
    <name type="scientific">Limosilactobacillus gastricus PS3</name>
    <dbReference type="NCBI Taxonomy" id="1144300"/>
    <lineage>
        <taxon>Bacteria</taxon>
        <taxon>Bacillati</taxon>
        <taxon>Bacillota</taxon>
        <taxon>Bacilli</taxon>
        <taxon>Lactobacillales</taxon>
        <taxon>Lactobacillaceae</taxon>
        <taxon>Limosilactobacillus</taxon>
    </lineage>
</organism>
<evidence type="ECO:0000313" key="10">
    <source>
        <dbReference type="EMBL" id="EHS87215.1"/>
    </source>
</evidence>
<dbReference type="GO" id="GO:0061711">
    <property type="term" value="F:tRNA N(6)-L-threonylcarbamoyladenine synthase activity"/>
    <property type="evidence" value="ECO:0007669"/>
    <property type="project" value="UniProtKB-EC"/>
</dbReference>
<dbReference type="SUPFAM" id="SSF53067">
    <property type="entry name" value="Actin-like ATPase domain"/>
    <property type="match status" value="1"/>
</dbReference>
<reference evidence="10 11" key="1">
    <citation type="journal article" date="2013" name="Genome Announc.">
        <title>Genome Sequence of Lactobacillus gastricus PS3, a Strain Isolated from Human Milk.</title>
        <authorList>
            <person name="Martin V."/>
            <person name="Cardenas N."/>
            <person name="Jimenez E."/>
            <person name="Maldonado A."/>
            <person name="Rodriguez J.M."/>
            <person name="Fernandez L."/>
        </authorList>
    </citation>
    <scope>NUCLEOTIDE SEQUENCE [LARGE SCALE GENOMIC DNA]</scope>
    <source>
        <strain evidence="10 11">PS3</strain>
    </source>
</reference>
<evidence type="ECO:0000256" key="4">
    <source>
        <dbReference type="ARBA" id="ARBA00022723"/>
    </source>
</evidence>
<accession>H4GIM0</accession>
<feature type="binding site" evidence="8">
    <location>
        <position position="119"/>
    </location>
    <ligand>
        <name>Fe cation</name>
        <dbReference type="ChEBI" id="CHEBI:24875"/>
    </ligand>
</feature>
<keyword evidence="1 8" id="KW-0963">Cytoplasm</keyword>
<evidence type="ECO:0000259" key="9">
    <source>
        <dbReference type="Pfam" id="PF00814"/>
    </source>
</evidence>
<keyword evidence="10" id="KW-0378">Hydrolase</keyword>
<feature type="binding site" evidence="8">
    <location>
        <position position="306"/>
    </location>
    <ligand>
        <name>Fe cation</name>
        <dbReference type="ChEBI" id="CHEBI:24875"/>
    </ligand>
</feature>